<feature type="compositionally biased region" description="Basic residues" evidence="1">
    <location>
        <begin position="26"/>
        <end position="41"/>
    </location>
</feature>
<feature type="region of interest" description="Disordered" evidence="1">
    <location>
        <begin position="1"/>
        <end position="51"/>
    </location>
</feature>
<evidence type="ECO:0000313" key="3">
    <source>
        <dbReference type="Proteomes" id="UP000694255"/>
    </source>
</evidence>
<protein>
    <submittedName>
        <fullName evidence="2">Uncharacterized protein</fullName>
    </submittedName>
</protein>
<feature type="compositionally biased region" description="Polar residues" evidence="1">
    <location>
        <begin position="1"/>
        <end position="11"/>
    </location>
</feature>
<reference evidence="2 3" key="1">
    <citation type="journal article" date="2021" name="DNA Res.">
        <title>Genome analysis of Candida subhashii reveals its hybrid nature and dual mitochondrial genome conformations.</title>
        <authorList>
            <person name="Mixao V."/>
            <person name="Hegedusova E."/>
            <person name="Saus E."/>
            <person name="Pryszcz L.P."/>
            <person name="Cillingova A."/>
            <person name="Nosek J."/>
            <person name="Gabaldon T."/>
        </authorList>
    </citation>
    <scope>NUCLEOTIDE SEQUENCE [LARGE SCALE GENOMIC DNA]</scope>
    <source>
        <strain evidence="2 3">CBS 10753</strain>
    </source>
</reference>
<dbReference type="Proteomes" id="UP000694255">
    <property type="component" value="Unassembled WGS sequence"/>
</dbReference>
<accession>A0A8J5UFL0</accession>
<keyword evidence="3" id="KW-1185">Reference proteome</keyword>
<evidence type="ECO:0000313" key="2">
    <source>
        <dbReference type="EMBL" id="KAG7662028.1"/>
    </source>
</evidence>
<dbReference type="AlphaFoldDB" id="A0A8J5UFL0"/>
<sequence>MEQQDNPPKQAHSNEPRGGEDNQIKDKRKRKPQRNKQRGGKKSGQPEGTKDLTTNIRFLQISKLIRAFKPVTLNGTPIKTLINQIKEKETNEPDYFKNQYKNHARLSNLQKYLLEFMKNQPDSTIYISMCLKPSDPEFPFELDRLQLNISIPANYPKDKTQRPKIVVLNDDIPRGFAVNVELGFKRIVTIAQGQLVDEEIELVDGPGLLSMILTLDKYLELFLKQEKKETIKFVKTIKKPEPVKKESAKKPEPKPKQVTINKQVKQVPREVLDMRNQLIDQMCSKLGESVKLFKKSSQENYYKVTLPVLNINSELIPELWRRNKSIDVMLSIPINYPEGQLSISMANNFSSNLILNYCQDDQFKLVQITKQYRGYEKNLMNNFSKFKFDTNSLLIVLNWLSNNIGSFCLSEKEFNTWKENLLIYLQ</sequence>
<feature type="compositionally biased region" description="Basic and acidic residues" evidence="1">
    <location>
        <begin position="12"/>
        <end position="25"/>
    </location>
</feature>
<evidence type="ECO:0000256" key="1">
    <source>
        <dbReference type="SAM" id="MobiDB-lite"/>
    </source>
</evidence>
<name>A0A8J5UFL0_9ASCO</name>
<dbReference type="GeneID" id="73471216"/>
<dbReference type="OrthoDB" id="10253329at2759"/>
<organism evidence="2 3">
    <name type="scientific">[Candida] subhashii</name>
    <dbReference type="NCBI Taxonomy" id="561895"/>
    <lineage>
        <taxon>Eukaryota</taxon>
        <taxon>Fungi</taxon>
        <taxon>Dikarya</taxon>
        <taxon>Ascomycota</taxon>
        <taxon>Saccharomycotina</taxon>
        <taxon>Pichiomycetes</taxon>
        <taxon>Debaryomycetaceae</taxon>
        <taxon>Spathaspora</taxon>
    </lineage>
</organism>
<proteinExistence type="predicted"/>
<gene>
    <name evidence="2" type="ORF">J8A68_004416</name>
</gene>
<dbReference type="EMBL" id="JAGSYN010000185">
    <property type="protein sequence ID" value="KAG7662028.1"/>
    <property type="molecule type" value="Genomic_DNA"/>
</dbReference>
<comment type="caution">
    <text evidence="2">The sequence shown here is derived from an EMBL/GenBank/DDBJ whole genome shotgun (WGS) entry which is preliminary data.</text>
</comment>
<dbReference type="RefSeq" id="XP_049262261.1">
    <property type="nucleotide sequence ID" value="XM_049408373.1"/>
</dbReference>